<keyword evidence="1" id="KW-0812">Transmembrane</keyword>
<dbReference type="EMBL" id="JACHCE010000001">
    <property type="protein sequence ID" value="MBB5634396.1"/>
    <property type="molecule type" value="Genomic_DNA"/>
</dbReference>
<dbReference type="AlphaFoldDB" id="A0A7W8ZI02"/>
<feature type="transmembrane region" description="Helical" evidence="1">
    <location>
        <begin position="190"/>
        <end position="211"/>
    </location>
</feature>
<dbReference type="InterPro" id="IPR025495">
    <property type="entry name" value="DUF4386"/>
</dbReference>
<proteinExistence type="predicted"/>
<feature type="transmembrane region" description="Helical" evidence="1">
    <location>
        <begin position="223"/>
        <end position="243"/>
    </location>
</feature>
<evidence type="ECO:0000256" key="1">
    <source>
        <dbReference type="SAM" id="Phobius"/>
    </source>
</evidence>
<feature type="transmembrane region" description="Helical" evidence="1">
    <location>
        <begin position="27"/>
        <end position="48"/>
    </location>
</feature>
<dbReference type="Pfam" id="PF14329">
    <property type="entry name" value="DUF4386"/>
    <property type="match status" value="1"/>
</dbReference>
<comment type="caution">
    <text evidence="2">The sequence shown here is derived from an EMBL/GenBank/DDBJ whole genome shotgun (WGS) entry which is preliminary data.</text>
</comment>
<keyword evidence="1" id="KW-1133">Transmembrane helix</keyword>
<evidence type="ECO:0008006" key="4">
    <source>
        <dbReference type="Google" id="ProtNLM"/>
    </source>
</evidence>
<reference evidence="2 3" key="1">
    <citation type="submission" date="2020-08" db="EMBL/GenBank/DDBJ databases">
        <title>Genomic Encyclopedia of Type Strains, Phase IV (KMG-V): Genome sequencing to study the core and pangenomes of soil and plant-associated prokaryotes.</title>
        <authorList>
            <person name="Whitman W."/>
        </authorList>
    </citation>
    <scope>NUCLEOTIDE SEQUENCE [LARGE SCALE GENOMIC DNA]</scope>
    <source>
        <strain evidence="2 3">S3M1</strain>
    </source>
</reference>
<feature type="transmembrane region" description="Helical" evidence="1">
    <location>
        <begin position="74"/>
        <end position="97"/>
    </location>
</feature>
<sequence length="249" mass="28322">MLSVLNIVLDILALQIRRKMNPRKNTAGIAGLLYLIVILCGTLYLQYIPSRFKIKGDPSIVIHDLLTSQLLFKIGIISELICWIFFLLLAVTLYKLLKPVHETCAKLMVVFAIVQVPVAFINLLSKFAVLSLLSGSVYVKTLTIDQLYNQILFYIHLYHQGNFINQIFWGLWLFPFGYLVFKSGFLPKILGVFLMIGCISYLIDFSGTFLFPEYDKTLISNYITFPASIGEIGISLWLIIAGIKDRQIQ</sequence>
<accession>A0A7W8ZI02</accession>
<dbReference type="RefSeq" id="WP_260171558.1">
    <property type="nucleotide sequence ID" value="NZ_JACHCE010000001.1"/>
</dbReference>
<gene>
    <name evidence="2" type="ORF">HDE68_000281</name>
</gene>
<dbReference type="Proteomes" id="UP000537204">
    <property type="component" value="Unassembled WGS sequence"/>
</dbReference>
<keyword evidence="1" id="KW-0472">Membrane</keyword>
<organism evidence="2 3">
    <name type="scientific">Pedobacter cryoconitis</name>
    <dbReference type="NCBI Taxonomy" id="188932"/>
    <lineage>
        <taxon>Bacteria</taxon>
        <taxon>Pseudomonadati</taxon>
        <taxon>Bacteroidota</taxon>
        <taxon>Sphingobacteriia</taxon>
        <taxon>Sphingobacteriales</taxon>
        <taxon>Sphingobacteriaceae</taxon>
        <taxon>Pedobacter</taxon>
    </lineage>
</organism>
<protein>
    <recommendedName>
        <fullName evidence="4">DUF4386 domain-containing protein</fullName>
    </recommendedName>
</protein>
<name>A0A7W8ZI02_9SPHI</name>
<evidence type="ECO:0000313" key="2">
    <source>
        <dbReference type="EMBL" id="MBB5634396.1"/>
    </source>
</evidence>
<evidence type="ECO:0000313" key="3">
    <source>
        <dbReference type="Proteomes" id="UP000537204"/>
    </source>
</evidence>
<feature type="transmembrane region" description="Helical" evidence="1">
    <location>
        <begin position="163"/>
        <end position="181"/>
    </location>
</feature>
<feature type="transmembrane region" description="Helical" evidence="1">
    <location>
        <begin position="109"/>
        <end position="133"/>
    </location>
</feature>